<comment type="caution">
    <text evidence="1">The sequence shown here is derived from an EMBL/GenBank/DDBJ whole genome shotgun (WGS) entry which is preliminary data.</text>
</comment>
<reference evidence="1" key="1">
    <citation type="journal article" date="2023" name="Science">
        <title>Elucidation of the pathway for biosynthesis of saponin adjuvants from the soapbark tree.</title>
        <authorList>
            <person name="Reed J."/>
            <person name="Orme A."/>
            <person name="El-Demerdash A."/>
            <person name="Owen C."/>
            <person name="Martin L.B.B."/>
            <person name="Misra R.C."/>
            <person name="Kikuchi S."/>
            <person name="Rejzek M."/>
            <person name="Martin A.C."/>
            <person name="Harkess A."/>
            <person name="Leebens-Mack J."/>
            <person name="Louveau T."/>
            <person name="Stephenson M.J."/>
            <person name="Osbourn A."/>
        </authorList>
    </citation>
    <scope>NUCLEOTIDE SEQUENCE</scope>
    <source>
        <strain evidence="1">S10</strain>
    </source>
</reference>
<organism evidence="1 2">
    <name type="scientific">Quillaja saponaria</name>
    <name type="common">Soap bark tree</name>
    <dbReference type="NCBI Taxonomy" id="32244"/>
    <lineage>
        <taxon>Eukaryota</taxon>
        <taxon>Viridiplantae</taxon>
        <taxon>Streptophyta</taxon>
        <taxon>Embryophyta</taxon>
        <taxon>Tracheophyta</taxon>
        <taxon>Spermatophyta</taxon>
        <taxon>Magnoliopsida</taxon>
        <taxon>eudicotyledons</taxon>
        <taxon>Gunneridae</taxon>
        <taxon>Pentapetalae</taxon>
        <taxon>rosids</taxon>
        <taxon>fabids</taxon>
        <taxon>Fabales</taxon>
        <taxon>Quillajaceae</taxon>
        <taxon>Quillaja</taxon>
    </lineage>
</organism>
<protein>
    <submittedName>
        <fullName evidence="1">Purple acid phosphatase</fullName>
    </submittedName>
</protein>
<dbReference type="Proteomes" id="UP001163823">
    <property type="component" value="Chromosome 9"/>
</dbReference>
<proteinExistence type="predicted"/>
<evidence type="ECO:0000313" key="1">
    <source>
        <dbReference type="EMBL" id="KAJ7956051.1"/>
    </source>
</evidence>
<dbReference type="AlphaFoldDB" id="A0AAD7PHQ2"/>
<gene>
    <name evidence="1" type="ORF">O6P43_022551</name>
</gene>
<dbReference type="PANTHER" id="PTHR45778:SF6">
    <property type="entry name" value="INACTIVE PURPLE ACID PHOSPHATASE 24-RELATED"/>
    <property type="match status" value="1"/>
</dbReference>
<keyword evidence="2" id="KW-1185">Reference proteome</keyword>
<evidence type="ECO:0000313" key="2">
    <source>
        <dbReference type="Proteomes" id="UP001163823"/>
    </source>
</evidence>
<name>A0AAD7PHQ2_QUISA</name>
<sequence>MTYSPPCFEQSYYQPGPLNVTDPLIKDLDNIDLSFHIGDMIYANGYISLWDQLTSHRASGECGVPAETMFYVPADNRAKSWYSTDYGMFQFCIADSEHDWREGSEQY</sequence>
<dbReference type="InterPro" id="IPR029052">
    <property type="entry name" value="Metallo-depent_PP-like"/>
</dbReference>
<dbReference type="SUPFAM" id="SSF56300">
    <property type="entry name" value="Metallo-dependent phosphatases"/>
    <property type="match status" value="1"/>
</dbReference>
<dbReference type="PANTHER" id="PTHR45778">
    <property type="entry name" value="PURPLE ACID PHOSPHATASE-RELATED"/>
    <property type="match status" value="1"/>
</dbReference>
<accession>A0AAD7PHQ2</accession>
<dbReference type="Gene3D" id="3.60.21.10">
    <property type="match status" value="1"/>
</dbReference>
<dbReference type="KEGG" id="qsa:O6P43_022551"/>
<dbReference type="EMBL" id="JARAOO010000009">
    <property type="protein sequence ID" value="KAJ7956051.1"/>
    <property type="molecule type" value="Genomic_DNA"/>
</dbReference>